<name>A0A248K716_SALBN</name>
<keyword evidence="3" id="KW-1185">Reference proteome</keyword>
<protein>
    <submittedName>
        <fullName evidence="2">Uncharacterized protein</fullName>
    </submittedName>
</protein>
<keyword evidence="1" id="KW-0472">Membrane</keyword>
<feature type="transmembrane region" description="Helical" evidence="1">
    <location>
        <begin position="37"/>
        <end position="57"/>
    </location>
</feature>
<keyword evidence="1" id="KW-0812">Transmembrane</keyword>
<reference evidence="2 3" key="1">
    <citation type="submission" date="2017-06" db="EMBL/GenBank/DDBJ databases">
        <title>Salmonella reference genomes for public health.</title>
        <authorList>
            <person name="Robertson J."/>
            <person name="Yoshida C."/>
            <person name="Gurnik S."/>
            <person name="Nash J."/>
        </authorList>
    </citation>
    <scope>NUCLEOTIDE SEQUENCE [LARGE SCALE GENOMIC DNA]</scope>
    <source>
        <strain evidence="2 3">SA19983605</strain>
    </source>
</reference>
<evidence type="ECO:0000313" key="2">
    <source>
        <dbReference type="EMBL" id="ASG53976.1"/>
    </source>
</evidence>
<sequence length="81" mass="8601">MHSVPPGLSRYAPVVEIFSPIVDAAFAIPGSEHWQSASYIVLACAAVFFALIILVLGKEAPTLPGFLLTSMMCTNACRPPP</sequence>
<dbReference type="EMBL" id="CP022120">
    <property type="protein sequence ID" value="ASG53976.1"/>
    <property type="molecule type" value="Genomic_DNA"/>
</dbReference>
<gene>
    <name evidence="2" type="ORF">LFZ56_06635</name>
</gene>
<dbReference type="AlphaFoldDB" id="A0A248K716"/>
<accession>A0A248K716</accession>
<organism evidence="2 3">
    <name type="scientific">Salmonella bongori serovar 66:z41:- str. SA19983605</name>
    <dbReference type="NCBI Taxonomy" id="1243617"/>
    <lineage>
        <taxon>Bacteria</taxon>
        <taxon>Pseudomonadati</taxon>
        <taxon>Pseudomonadota</taxon>
        <taxon>Gammaproteobacteria</taxon>
        <taxon>Enterobacterales</taxon>
        <taxon>Enterobacteriaceae</taxon>
        <taxon>Salmonella</taxon>
    </lineage>
</organism>
<proteinExistence type="predicted"/>
<evidence type="ECO:0000313" key="3">
    <source>
        <dbReference type="Proteomes" id="UP000197991"/>
    </source>
</evidence>
<keyword evidence="1" id="KW-1133">Transmembrane helix</keyword>
<dbReference type="Proteomes" id="UP000197991">
    <property type="component" value="Chromosome"/>
</dbReference>
<evidence type="ECO:0000256" key="1">
    <source>
        <dbReference type="SAM" id="Phobius"/>
    </source>
</evidence>